<evidence type="ECO:0000313" key="1">
    <source>
        <dbReference type="EMBL" id="TGN99767.1"/>
    </source>
</evidence>
<name>A0A4E0QJQ6_9GAMM</name>
<sequence>MIKTNLPRHGLGIEKISKYSIKTALPSNITEDFNYFLAFRFSGKKPMVGYRINEIFYVLWFDHDFTLYEH</sequence>
<dbReference type="EMBL" id="JSZA02000363">
    <property type="protein sequence ID" value="TGN99767.1"/>
    <property type="molecule type" value="Genomic_DNA"/>
</dbReference>
<protein>
    <submittedName>
        <fullName evidence="1">Uncharacterized protein</fullName>
    </submittedName>
</protein>
<proteinExistence type="predicted"/>
<dbReference type="Proteomes" id="UP000030428">
    <property type="component" value="Unassembled WGS sequence"/>
</dbReference>
<keyword evidence="2" id="KW-1185">Reference proteome</keyword>
<dbReference type="AlphaFoldDB" id="A0A4E0QJQ6"/>
<evidence type="ECO:0000313" key="2">
    <source>
        <dbReference type="Proteomes" id="UP000030428"/>
    </source>
</evidence>
<organism evidence="1 2">
    <name type="scientific">Candidatus Thiomargarita nelsonii</name>
    <dbReference type="NCBI Taxonomy" id="1003181"/>
    <lineage>
        <taxon>Bacteria</taxon>
        <taxon>Pseudomonadati</taxon>
        <taxon>Pseudomonadota</taxon>
        <taxon>Gammaproteobacteria</taxon>
        <taxon>Thiotrichales</taxon>
        <taxon>Thiotrichaceae</taxon>
        <taxon>Thiomargarita</taxon>
    </lineage>
</organism>
<gene>
    <name evidence="1" type="ORF">PN36_33625</name>
</gene>
<reference evidence="1 2" key="1">
    <citation type="journal article" date="2016" name="Front. Microbiol.">
        <title>Single-Cell (Meta-)Genomics of a Dimorphic Candidatus Thiomargarita nelsonii Reveals Genomic Plasticity.</title>
        <authorList>
            <person name="Flood B.E."/>
            <person name="Fliss P."/>
            <person name="Jones D.S."/>
            <person name="Dick G.J."/>
            <person name="Jain S."/>
            <person name="Kaster A.K."/>
            <person name="Winkel M."/>
            <person name="Mussmann M."/>
            <person name="Bailey J."/>
        </authorList>
    </citation>
    <scope>NUCLEOTIDE SEQUENCE [LARGE SCALE GENOMIC DNA]</scope>
    <source>
        <strain evidence="1">Hydrate Ridge</strain>
    </source>
</reference>
<accession>A0A4E0QJQ6</accession>
<comment type="caution">
    <text evidence="1">The sequence shown here is derived from an EMBL/GenBank/DDBJ whole genome shotgun (WGS) entry which is preliminary data.</text>
</comment>